<proteinExistence type="predicted"/>
<dbReference type="Proteomes" id="UP000017174">
    <property type="component" value="Unassembled WGS sequence"/>
</dbReference>
<sequence>MVFCAEYADNGVGFYRVLNTAGCGRDTPVRFISSVRVILTDL</sequence>
<name>U7V8J7_9MICC</name>
<dbReference type="EMBL" id="AXZG01000015">
    <property type="protein sequence ID" value="ERT67113.1"/>
    <property type="molecule type" value="Genomic_DNA"/>
</dbReference>
<protein>
    <submittedName>
        <fullName evidence="1">Uncharacterized protein</fullName>
    </submittedName>
</protein>
<accession>U7V8J7</accession>
<organism evidence="1 2">
    <name type="scientific">Rothia aeria F0184</name>
    <dbReference type="NCBI Taxonomy" id="888019"/>
    <lineage>
        <taxon>Bacteria</taxon>
        <taxon>Bacillati</taxon>
        <taxon>Actinomycetota</taxon>
        <taxon>Actinomycetes</taxon>
        <taxon>Micrococcales</taxon>
        <taxon>Micrococcaceae</taxon>
        <taxon>Rothia</taxon>
    </lineage>
</organism>
<gene>
    <name evidence="1" type="ORF">HMPREF0742_00524</name>
</gene>
<reference evidence="1 2" key="1">
    <citation type="submission" date="2013-08" db="EMBL/GenBank/DDBJ databases">
        <authorList>
            <person name="Weinstock G."/>
            <person name="Sodergren E."/>
            <person name="Wylie T."/>
            <person name="Fulton L."/>
            <person name="Fulton R."/>
            <person name="Fronick C."/>
            <person name="O'Laughlin M."/>
            <person name="Godfrey J."/>
            <person name="Miner T."/>
            <person name="Herter B."/>
            <person name="Appelbaum E."/>
            <person name="Cordes M."/>
            <person name="Lek S."/>
            <person name="Wollam A."/>
            <person name="Pepin K.H."/>
            <person name="Palsikar V.B."/>
            <person name="Mitreva M."/>
            <person name="Wilson R.K."/>
        </authorList>
    </citation>
    <scope>NUCLEOTIDE SEQUENCE [LARGE SCALE GENOMIC DNA]</scope>
    <source>
        <strain evidence="1 2">F0184</strain>
    </source>
</reference>
<evidence type="ECO:0000313" key="2">
    <source>
        <dbReference type="Proteomes" id="UP000017174"/>
    </source>
</evidence>
<comment type="caution">
    <text evidence="1">The sequence shown here is derived from an EMBL/GenBank/DDBJ whole genome shotgun (WGS) entry which is preliminary data.</text>
</comment>
<evidence type="ECO:0000313" key="1">
    <source>
        <dbReference type="EMBL" id="ERT67113.1"/>
    </source>
</evidence>
<dbReference type="AlphaFoldDB" id="U7V8J7"/>
<dbReference type="HOGENOM" id="CLU_3257319_0_0_11"/>